<dbReference type="GO" id="GO:0099621">
    <property type="term" value="F:undecaprenyl-phosphate 4-deoxy-4-formamido-L-arabinose transferase activity"/>
    <property type="evidence" value="ECO:0007669"/>
    <property type="project" value="TreeGrafter"/>
</dbReference>
<evidence type="ECO:0000256" key="6">
    <source>
        <dbReference type="ARBA" id="ARBA00022989"/>
    </source>
</evidence>
<dbReference type="CDD" id="cd04179">
    <property type="entry name" value="DPM_DPG-synthase_like"/>
    <property type="match status" value="1"/>
</dbReference>
<reference evidence="9 10" key="1">
    <citation type="journal article" date="2015" name="Nature">
        <title>rRNA introns, odd ribosomes, and small enigmatic genomes across a large radiation of phyla.</title>
        <authorList>
            <person name="Brown C.T."/>
            <person name="Hug L.A."/>
            <person name="Thomas B.C."/>
            <person name="Sharon I."/>
            <person name="Castelle C.J."/>
            <person name="Singh A."/>
            <person name="Wilkins M.J."/>
            <person name="Williams K.H."/>
            <person name="Banfield J.F."/>
        </authorList>
    </citation>
    <scope>NUCLEOTIDE SEQUENCE [LARGE SCALE GENOMIC DNA]</scope>
</reference>
<keyword evidence="3 9" id="KW-0808">Transferase</keyword>
<dbReference type="GO" id="GO:0005886">
    <property type="term" value="C:plasma membrane"/>
    <property type="evidence" value="ECO:0007669"/>
    <property type="project" value="TreeGrafter"/>
</dbReference>
<dbReference type="EMBL" id="LCFD01000004">
    <property type="protein sequence ID" value="KKS87087.1"/>
    <property type="molecule type" value="Genomic_DNA"/>
</dbReference>
<sequence length="232" mass="27210">MFSLVIPFYNEEACVIDVVTGLVKAARQAKITLQFILVNNGSRDRTGFLIRKLTQKYNNIRAITVLKNRGYGHGIRQGLVQAKTPYVGYMCGDGQIDPQDLVKLIREIRRHPKLDLVKVWRKTRYDGLKRKVISQIYNQLFRSLFQIQIRDVNGTPKIFKRALFEKLDLTADDWFIDAELMLKASTGNYLVKEIPIRFFRRQSGNSYVKGVTLWEFLRNLLWYRIKTLIYNE</sequence>
<evidence type="ECO:0000256" key="4">
    <source>
        <dbReference type="ARBA" id="ARBA00022692"/>
    </source>
</evidence>
<dbReference type="InterPro" id="IPR001173">
    <property type="entry name" value="Glyco_trans_2-like"/>
</dbReference>
<dbReference type="InterPro" id="IPR029044">
    <property type="entry name" value="Nucleotide-diphossugar_trans"/>
</dbReference>
<evidence type="ECO:0000256" key="1">
    <source>
        <dbReference type="ARBA" id="ARBA00022475"/>
    </source>
</evidence>
<dbReference type="AlphaFoldDB" id="A0A0G1CNN4"/>
<evidence type="ECO:0000256" key="5">
    <source>
        <dbReference type="ARBA" id="ARBA00022985"/>
    </source>
</evidence>
<dbReference type="Gene3D" id="3.90.550.10">
    <property type="entry name" value="Spore Coat Polysaccharide Biosynthesis Protein SpsA, Chain A"/>
    <property type="match status" value="1"/>
</dbReference>
<protein>
    <submittedName>
        <fullName evidence="9">Glycosyl transferase, family 2</fullName>
    </submittedName>
</protein>
<name>A0A0G1CNN4_9BACT</name>
<dbReference type="SUPFAM" id="SSF53448">
    <property type="entry name" value="Nucleotide-diphospho-sugar transferases"/>
    <property type="match status" value="1"/>
</dbReference>
<dbReference type="GO" id="GO:0009103">
    <property type="term" value="P:lipopolysaccharide biosynthetic process"/>
    <property type="evidence" value="ECO:0007669"/>
    <property type="project" value="UniProtKB-KW"/>
</dbReference>
<keyword evidence="6" id="KW-1133">Transmembrane helix</keyword>
<evidence type="ECO:0000256" key="3">
    <source>
        <dbReference type="ARBA" id="ARBA00022679"/>
    </source>
</evidence>
<keyword evidence="7" id="KW-0472">Membrane</keyword>
<keyword evidence="4" id="KW-0812">Transmembrane</keyword>
<evidence type="ECO:0000256" key="2">
    <source>
        <dbReference type="ARBA" id="ARBA00022676"/>
    </source>
</evidence>
<keyword evidence="2" id="KW-0328">Glycosyltransferase</keyword>
<evidence type="ECO:0000313" key="10">
    <source>
        <dbReference type="Proteomes" id="UP000034050"/>
    </source>
</evidence>
<dbReference type="PANTHER" id="PTHR48090">
    <property type="entry name" value="UNDECAPRENYL-PHOSPHATE 4-DEOXY-4-FORMAMIDO-L-ARABINOSE TRANSFERASE-RELATED"/>
    <property type="match status" value="1"/>
</dbReference>
<gene>
    <name evidence="9" type="ORF">UV61_C0004G0013</name>
</gene>
<dbReference type="PANTHER" id="PTHR48090:SF3">
    <property type="entry name" value="UNDECAPRENYL-PHOSPHATE 4-DEOXY-4-FORMAMIDO-L-ARABINOSE TRANSFERASE"/>
    <property type="match status" value="1"/>
</dbReference>
<dbReference type="InterPro" id="IPR050256">
    <property type="entry name" value="Glycosyltransferase_2"/>
</dbReference>
<comment type="caution">
    <text evidence="9">The sequence shown here is derived from an EMBL/GenBank/DDBJ whole genome shotgun (WGS) entry which is preliminary data.</text>
</comment>
<accession>A0A0G1CNN4</accession>
<organism evidence="9 10">
    <name type="scientific">Candidatus Gottesmanbacteria bacterium GW2011_GWB1_43_11</name>
    <dbReference type="NCBI Taxonomy" id="1618446"/>
    <lineage>
        <taxon>Bacteria</taxon>
        <taxon>Candidatus Gottesmaniibacteriota</taxon>
    </lineage>
</organism>
<keyword evidence="1" id="KW-1003">Cell membrane</keyword>
<dbReference type="Proteomes" id="UP000034050">
    <property type="component" value="Unassembled WGS sequence"/>
</dbReference>
<dbReference type="STRING" id="1618446.UV61_C0004G0013"/>
<evidence type="ECO:0000313" key="9">
    <source>
        <dbReference type="EMBL" id="KKS87087.1"/>
    </source>
</evidence>
<feature type="domain" description="Glycosyltransferase 2-like" evidence="8">
    <location>
        <begin position="3"/>
        <end position="167"/>
    </location>
</feature>
<dbReference type="Pfam" id="PF00535">
    <property type="entry name" value="Glycos_transf_2"/>
    <property type="match status" value="1"/>
</dbReference>
<evidence type="ECO:0000256" key="7">
    <source>
        <dbReference type="ARBA" id="ARBA00023136"/>
    </source>
</evidence>
<evidence type="ECO:0000259" key="8">
    <source>
        <dbReference type="Pfam" id="PF00535"/>
    </source>
</evidence>
<proteinExistence type="predicted"/>
<keyword evidence="5" id="KW-0448">Lipopolysaccharide biosynthesis</keyword>